<feature type="transmembrane region" description="Helical" evidence="8">
    <location>
        <begin position="67"/>
        <end position="86"/>
    </location>
</feature>
<evidence type="ECO:0000256" key="2">
    <source>
        <dbReference type="ARBA" id="ARBA00007520"/>
    </source>
</evidence>
<evidence type="ECO:0000256" key="6">
    <source>
        <dbReference type="ARBA" id="ARBA00022989"/>
    </source>
</evidence>
<dbReference type="PROSITE" id="PS00216">
    <property type="entry name" value="SUGAR_TRANSPORT_1"/>
    <property type="match status" value="1"/>
</dbReference>
<evidence type="ECO:0000256" key="8">
    <source>
        <dbReference type="SAM" id="Phobius"/>
    </source>
</evidence>
<feature type="transmembrane region" description="Helical" evidence="8">
    <location>
        <begin position="92"/>
        <end position="113"/>
    </location>
</feature>
<accession>A0A4D4J654</accession>
<organism evidence="10 11">
    <name type="scientific">Gandjariella thermophila</name>
    <dbReference type="NCBI Taxonomy" id="1931992"/>
    <lineage>
        <taxon>Bacteria</taxon>
        <taxon>Bacillati</taxon>
        <taxon>Actinomycetota</taxon>
        <taxon>Actinomycetes</taxon>
        <taxon>Pseudonocardiales</taxon>
        <taxon>Pseudonocardiaceae</taxon>
        <taxon>Gandjariella</taxon>
    </lineage>
</organism>
<keyword evidence="11" id="KW-1185">Reference proteome</keyword>
<evidence type="ECO:0000256" key="1">
    <source>
        <dbReference type="ARBA" id="ARBA00004651"/>
    </source>
</evidence>
<dbReference type="Gene3D" id="1.20.1250.20">
    <property type="entry name" value="MFS general substrate transporter like domains"/>
    <property type="match status" value="1"/>
</dbReference>
<dbReference type="PRINTS" id="PR01035">
    <property type="entry name" value="TCRTETA"/>
</dbReference>
<keyword evidence="5 8" id="KW-0812">Transmembrane</keyword>
<feature type="transmembrane region" description="Helical" evidence="8">
    <location>
        <begin position="359"/>
        <end position="383"/>
    </location>
</feature>
<feature type="transmembrane region" description="Helical" evidence="8">
    <location>
        <begin position="210"/>
        <end position="231"/>
    </location>
</feature>
<dbReference type="InterPro" id="IPR036259">
    <property type="entry name" value="MFS_trans_sf"/>
</dbReference>
<dbReference type="Proteomes" id="UP000298860">
    <property type="component" value="Unassembled WGS sequence"/>
</dbReference>
<evidence type="ECO:0000313" key="10">
    <source>
        <dbReference type="EMBL" id="GDY29986.1"/>
    </source>
</evidence>
<dbReference type="EMBL" id="BJFL01000005">
    <property type="protein sequence ID" value="GDY29986.1"/>
    <property type="molecule type" value="Genomic_DNA"/>
</dbReference>
<evidence type="ECO:0000256" key="4">
    <source>
        <dbReference type="ARBA" id="ARBA00022475"/>
    </source>
</evidence>
<evidence type="ECO:0000256" key="5">
    <source>
        <dbReference type="ARBA" id="ARBA00022692"/>
    </source>
</evidence>
<evidence type="ECO:0000259" key="9">
    <source>
        <dbReference type="PROSITE" id="PS50850"/>
    </source>
</evidence>
<dbReference type="PROSITE" id="PS50850">
    <property type="entry name" value="MFS"/>
    <property type="match status" value="1"/>
</dbReference>
<dbReference type="GO" id="GO:0005886">
    <property type="term" value="C:plasma membrane"/>
    <property type="evidence" value="ECO:0007669"/>
    <property type="project" value="UniProtKB-SubCell"/>
</dbReference>
<dbReference type="AlphaFoldDB" id="A0A4D4J654"/>
<dbReference type="Pfam" id="PF07690">
    <property type="entry name" value="MFS_1"/>
    <property type="match status" value="1"/>
</dbReference>
<feature type="transmembrane region" description="Helical" evidence="8">
    <location>
        <begin position="243"/>
        <end position="264"/>
    </location>
</feature>
<proteinExistence type="inferred from homology"/>
<evidence type="ECO:0000256" key="3">
    <source>
        <dbReference type="ARBA" id="ARBA00022448"/>
    </source>
</evidence>
<dbReference type="SUPFAM" id="SSF103473">
    <property type="entry name" value="MFS general substrate transporter"/>
    <property type="match status" value="1"/>
</dbReference>
<dbReference type="PANTHER" id="PTHR43271:SF1">
    <property type="entry name" value="INNER MEMBRANE TRANSPORT PROTEIN YNFM"/>
    <property type="match status" value="1"/>
</dbReference>
<dbReference type="InterPro" id="IPR005829">
    <property type="entry name" value="Sugar_transporter_CS"/>
</dbReference>
<gene>
    <name evidence="10" type="primary">ynfM</name>
    <name evidence="10" type="ORF">GTS_16190</name>
</gene>
<evidence type="ECO:0000256" key="7">
    <source>
        <dbReference type="ARBA" id="ARBA00023136"/>
    </source>
</evidence>
<dbReference type="InterPro" id="IPR011701">
    <property type="entry name" value="MFS"/>
</dbReference>
<evidence type="ECO:0000313" key="11">
    <source>
        <dbReference type="Proteomes" id="UP000298860"/>
    </source>
</evidence>
<dbReference type="InterPro" id="IPR020846">
    <property type="entry name" value="MFS_dom"/>
</dbReference>
<dbReference type="GO" id="GO:0022857">
    <property type="term" value="F:transmembrane transporter activity"/>
    <property type="evidence" value="ECO:0007669"/>
    <property type="project" value="InterPro"/>
</dbReference>
<feature type="transmembrane region" description="Helical" evidence="8">
    <location>
        <begin position="155"/>
        <end position="176"/>
    </location>
</feature>
<comment type="caution">
    <text evidence="10">The sequence shown here is derived from an EMBL/GenBank/DDBJ whole genome shotgun (WGS) entry which is preliminary data.</text>
</comment>
<feature type="transmembrane region" description="Helical" evidence="8">
    <location>
        <begin position="300"/>
        <end position="324"/>
    </location>
</feature>
<feature type="transmembrane region" description="Helical" evidence="8">
    <location>
        <begin position="34"/>
        <end position="55"/>
    </location>
</feature>
<feature type="transmembrane region" description="Helical" evidence="8">
    <location>
        <begin position="336"/>
        <end position="353"/>
    </location>
</feature>
<feature type="transmembrane region" description="Helical" evidence="8">
    <location>
        <begin position="125"/>
        <end position="143"/>
    </location>
</feature>
<keyword evidence="4" id="KW-1003">Cell membrane</keyword>
<comment type="similarity">
    <text evidence="2">Belongs to the major facilitator superfamily. TCR/Tet family.</text>
</comment>
<sequence length="407" mass="39954">MVVGVAAAGFAVFALLYATQPVLPQLAAEFRLGPGGASIAVGAATGALALAVVPVAMLSEVVGRRPVMVTSVVLAALLGLALPFAPGFGVLVLLRVVQGVAIAGLPAVAMAYLAEQVAAARAGAGVGAAIGAMVAGNSAGGMAGRLVAGIAAGPLGWRVAVGLVGVFGAVCAVVVVRALPPDAAARAGGTLGEHLRRTGAGLLAALSDRVLLAQYAIGALAMSSFVALYNAAGFRLTAPPLDLPPAVASLVFLAYAIGGVSSALAGRLADRCGRPVVLLAALAVAALGAVLTAPDRLPPLMLGFALVTAGFFAAHSVAGGWVGARAPESARGQASGTYLAAYYLGSSVGGGLGTQAYQAWGWFGLVGLVCAWFALAALAVLAARGPARAAVQPWSSPRSESLPSSER</sequence>
<keyword evidence="6 8" id="KW-1133">Transmembrane helix</keyword>
<keyword evidence="3" id="KW-0813">Transport</keyword>
<name>A0A4D4J654_9PSEU</name>
<dbReference type="PANTHER" id="PTHR43271">
    <property type="entry name" value="BLL2771 PROTEIN"/>
    <property type="match status" value="1"/>
</dbReference>
<protein>
    <submittedName>
        <fullName evidence="10">MFS transporter</fullName>
    </submittedName>
</protein>
<keyword evidence="7 8" id="KW-0472">Membrane</keyword>
<feature type="domain" description="Major facilitator superfamily (MFS) profile" evidence="9">
    <location>
        <begin position="1"/>
        <end position="385"/>
    </location>
</feature>
<dbReference type="InterPro" id="IPR001958">
    <property type="entry name" value="Tet-R_TetA/multi-R_MdtG-like"/>
</dbReference>
<comment type="subcellular location">
    <subcellularLocation>
        <location evidence="1">Cell membrane</location>
        <topology evidence="1">Multi-pass membrane protein</topology>
    </subcellularLocation>
</comment>
<reference evidence="11" key="1">
    <citation type="submission" date="2019-04" db="EMBL/GenBank/DDBJ databases">
        <title>Draft genome sequence of Pseudonocardiaceae bacterium SL3-2-4.</title>
        <authorList>
            <person name="Ningsih F."/>
            <person name="Yokota A."/>
            <person name="Sakai Y."/>
            <person name="Nanatani K."/>
            <person name="Yabe S."/>
            <person name="Oetari A."/>
            <person name="Sjamsuridzal W."/>
        </authorList>
    </citation>
    <scope>NUCLEOTIDE SEQUENCE [LARGE SCALE GENOMIC DNA]</scope>
    <source>
        <strain evidence="11">SL3-2-4</strain>
    </source>
</reference>
<feature type="transmembrane region" description="Helical" evidence="8">
    <location>
        <begin position="276"/>
        <end position="294"/>
    </location>
</feature>